<protein>
    <recommendedName>
        <fullName evidence="3">tRNA(Met) cytidine acetate ligase</fullName>
        <ecNumber evidence="3">6.3.4.-</ecNumber>
    </recommendedName>
</protein>
<dbReference type="GO" id="GO:0005524">
    <property type="term" value="F:ATP binding"/>
    <property type="evidence" value="ECO:0007669"/>
    <property type="project" value="UniProtKB-KW"/>
</dbReference>
<dbReference type="NCBIfam" id="NF010191">
    <property type="entry name" value="PRK13670.1"/>
    <property type="match status" value="1"/>
</dbReference>
<keyword evidence="3" id="KW-0963">Cytoplasm</keyword>
<accession>A0A072NMG3</accession>
<feature type="binding site" evidence="3">
    <location>
        <begin position="7"/>
        <end position="20"/>
    </location>
    <ligand>
        <name>ATP</name>
        <dbReference type="ChEBI" id="CHEBI:30616"/>
    </ligand>
</feature>
<name>A0A072NMG3_SCHAZ</name>
<dbReference type="Proteomes" id="UP000027936">
    <property type="component" value="Unassembled WGS sequence"/>
</dbReference>
<dbReference type="Pfam" id="PF05636">
    <property type="entry name" value="HIGH_NTase1"/>
    <property type="match status" value="1"/>
</dbReference>
<feature type="binding site" evidence="3">
    <location>
        <position position="101"/>
    </location>
    <ligand>
        <name>ATP</name>
        <dbReference type="ChEBI" id="CHEBI:30616"/>
    </ligand>
</feature>
<dbReference type="AlphaFoldDB" id="A0A072NMG3"/>
<organism evidence="4 5">
    <name type="scientific">Schinkia azotoformans MEV2011</name>
    <dbReference type="NCBI Taxonomy" id="1348973"/>
    <lineage>
        <taxon>Bacteria</taxon>
        <taxon>Bacillati</taxon>
        <taxon>Bacillota</taxon>
        <taxon>Bacilli</taxon>
        <taxon>Bacillales</taxon>
        <taxon>Bacillaceae</taxon>
        <taxon>Calidifontibacillus/Schinkia group</taxon>
        <taxon>Schinkia</taxon>
    </lineage>
</organism>
<dbReference type="HAMAP" id="MF_01539">
    <property type="entry name" value="TmcAL"/>
    <property type="match status" value="1"/>
</dbReference>
<evidence type="ECO:0000256" key="2">
    <source>
        <dbReference type="ARBA" id="ARBA00022694"/>
    </source>
</evidence>
<dbReference type="EMBL" id="JJRY01000007">
    <property type="protein sequence ID" value="KEF38596.1"/>
    <property type="molecule type" value="Genomic_DNA"/>
</dbReference>
<dbReference type="GO" id="GO:0006400">
    <property type="term" value="P:tRNA modification"/>
    <property type="evidence" value="ECO:0007669"/>
    <property type="project" value="UniProtKB-UniRule"/>
</dbReference>
<evidence type="ECO:0000313" key="5">
    <source>
        <dbReference type="Proteomes" id="UP000027936"/>
    </source>
</evidence>
<comment type="caution">
    <text evidence="4">The sequence shown here is derived from an EMBL/GenBank/DDBJ whole genome shotgun (WGS) entry which is preliminary data.</text>
</comment>
<dbReference type="GO" id="GO:0016879">
    <property type="term" value="F:ligase activity, forming carbon-nitrogen bonds"/>
    <property type="evidence" value="ECO:0007669"/>
    <property type="project" value="UniProtKB-UniRule"/>
</dbReference>
<dbReference type="GO" id="GO:0000049">
    <property type="term" value="F:tRNA binding"/>
    <property type="evidence" value="ECO:0007669"/>
    <property type="project" value="UniProtKB-KW"/>
</dbReference>
<keyword evidence="3" id="KW-0694">RNA-binding</keyword>
<keyword evidence="3" id="KW-0547">Nucleotide-binding</keyword>
<evidence type="ECO:0000313" key="4">
    <source>
        <dbReference type="EMBL" id="KEF38596.1"/>
    </source>
</evidence>
<comment type="subcellular location">
    <subcellularLocation>
        <location evidence="3">Cytoplasm</location>
    </subcellularLocation>
</comment>
<reference evidence="4 5" key="1">
    <citation type="submission" date="2014-04" db="EMBL/GenBank/DDBJ databases">
        <title>Draft genome sequence of Bacillus azotoformans MEV2011, a (co-) denitrifying strain unable to grow in the presence of oxygen.</title>
        <authorList>
            <person name="Nielsen M."/>
            <person name="Schreiber L."/>
            <person name="Finster K."/>
            <person name="Schramm A."/>
        </authorList>
    </citation>
    <scope>NUCLEOTIDE SEQUENCE [LARGE SCALE GENOMIC DNA]</scope>
    <source>
        <strain evidence="4 5">MEV2011</strain>
    </source>
</reference>
<keyword evidence="1 3" id="KW-0436">Ligase</keyword>
<keyword evidence="2 3" id="KW-0819">tRNA processing</keyword>
<proteinExistence type="inferred from homology"/>
<dbReference type="PANTHER" id="PTHR37825">
    <property type="entry name" value="TRNA(MET) CYTIDINE ACETATE LIGASE"/>
    <property type="match status" value="1"/>
</dbReference>
<comment type="function">
    <text evidence="3">Catalyzes the formation of N(4)-acetylcytidine (ac(4)C) at the wobble position of elongator tRNA(Met), using acetate and ATP as substrates. First activates an acetate ion to form acetyladenylate (Ac-AMP) and then transfers the acetyl group to tRNA to form ac(4)C34.</text>
</comment>
<dbReference type="EC" id="6.3.4.-" evidence="3"/>
<comment type="caution">
    <text evidence="3">Lacks conserved residue(s) required for the propagation of feature annotation.</text>
</comment>
<sequence>MRAVGVVVEYNPFHNGHYYHIQESRKVTEADLVVAVMSGNFLQRGEPALVSKWARTKMALEGGADIVIELPYVFATQKAEVFAFGAVSLLHALEVDSICFGSENGDICSFQNTLKEMKARKGSFDQFIKQALEEGKSYPRAASDAFHALQFVDSAVDLSQPNNILGFHYVEAVDKLGSRIQPFTIQRTKAGYHDQHIADQHIASATSIRSSLFSERTNLEEIQNVIPDTTYSHLLSYKKSFGMFHHWENYYAYFKYKLLTSTPEELRQIYEVEEGLENRLLQNITSAATFKEFMEKIKTKRYTWTRLQRLCVHILTNTSKSLMKENSEYPTYIRLLGTTLTGQEYLNSIKKKVAIPFVSRLASFSNEQVMLDIKASNVYASCLNEPYRSNMIKSEFSNPPIRYDQNNKQFL</sequence>
<evidence type="ECO:0000256" key="1">
    <source>
        <dbReference type="ARBA" id="ARBA00022598"/>
    </source>
</evidence>
<dbReference type="PATRIC" id="fig|1348973.3.peg.2160"/>
<dbReference type="OrthoDB" id="9769796at2"/>
<dbReference type="InterPro" id="IPR014729">
    <property type="entry name" value="Rossmann-like_a/b/a_fold"/>
</dbReference>
<keyword evidence="3" id="KW-0820">tRNA-binding</keyword>
<feature type="binding site" evidence="3">
    <location>
        <position position="187"/>
    </location>
    <ligand>
        <name>ATP</name>
        <dbReference type="ChEBI" id="CHEBI:30616"/>
    </ligand>
</feature>
<dbReference type="PANTHER" id="PTHR37825:SF1">
    <property type="entry name" value="TRNA(MET) CYTIDINE ACETATE LIGASE"/>
    <property type="match status" value="1"/>
</dbReference>
<dbReference type="GO" id="GO:0005737">
    <property type="term" value="C:cytoplasm"/>
    <property type="evidence" value="ECO:0007669"/>
    <property type="project" value="UniProtKB-SubCell"/>
</dbReference>
<evidence type="ECO:0000256" key="3">
    <source>
        <dbReference type="HAMAP-Rule" id="MF_01539"/>
    </source>
</evidence>
<keyword evidence="4" id="KW-0808">Transferase</keyword>
<dbReference type="GO" id="GO:0016740">
    <property type="term" value="F:transferase activity"/>
    <property type="evidence" value="ECO:0007669"/>
    <property type="project" value="UniProtKB-KW"/>
</dbReference>
<dbReference type="Gene3D" id="3.40.50.620">
    <property type="entry name" value="HUPs"/>
    <property type="match status" value="1"/>
</dbReference>
<dbReference type="RefSeq" id="WP_035195619.1">
    <property type="nucleotide sequence ID" value="NZ_JJRY01000007.1"/>
</dbReference>
<comment type="similarity">
    <text evidence="3">Belongs to the TmcAL family.</text>
</comment>
<dbReference type="SUPFAM" id="SSF52374">
    <property type="entry name" value="Nucleotidylyl transferase"/>
    <property type="match status" value="1"/>
</dbReference>
<dbReference type="InterPro" id="IPR008513">
    <property type="entry name" value="tRNA(Met)_cyd_acetate_ligase"/>
</dbReference>
<gene>
    <name evidence="3" type="primary">tmcAL</name>
    <name evidence="4" type="ORF">M670_02224</name>
</gene>
<comment type="catalytic activity">
    <reaction evidence="3">
        <text>cytidine(34) in elongator tRNA(Met) + acetate + ATP = N(4)-acetylcytidine(34) in elongator tRNA(Met) + AMP + diphosphate</text>
        <dbReference type="Rhea" id="RHEA:58144"/>
        <dbReference type="Rhea" id="RHEA-COMP:10693"/>
        <dbReference type="Rhea" id="RHEA-COMP:10694"/>
        <dbReference type="ChEBI" id="CHEBI:30089"/>
        <dbReference type="ChEBI" id="CHEBI:30616"/>
        <dbReference type="ChEBI" id="CHEBI:33019"/>
        <dbReference type="ChEBI" id="CHEBI:74900"/>
        <dbReference type="ChEBI" id="CHEBI:82748"/>
        <dbReference type="ChEBI" id="CHEBI:456215"/>
    </reaction>
</comment>
<feature type="binding site" evidence="3">
    <location>
        <position position="162"/>
    </location>
    <ligand>
        <name>ATP</name>
        <dbReference type="ChEBI" id="CHEBI:30616"/>
    </ligand>
</feature>
<keyword evidence="3" id="KW-0067">ATP-binding</keyword>